<proteinExistence type="predicted"/>
<reference evidence="3 4" key="1">
    <citation type="submission" date="2020-07" db="EMBL/GenBank/DDBJ databases">
        <title>Trichoderma asperellum IC-1 whole genome shotgun sequence.</title>
        <authorList>
            <person name="Kanamasa S."/>
            <person name="Takahashi H."/>
        </authorList>
    </citation>
    <scope>NUCLEOTIDE SEQUENCE [LARGE SCALE GENOMIC DNA]</scope>
    <source>
        <strain evidence="3 4">IC-1</strain>
    </source>
</reference>
<dbReference type="OrthoDB" id="3260408at2759"/>
<dbReference type="SUPFAM" id="SSF58113">
    <property type="entry name" value="Apolipoprotein A-I"/>
    <property type="match status" value="1"/>
</dbReference>
<feature type="compositionally biased region" description="Acidic residues" evidence="1">
    <location>
        <begin position="683"/>
        <end position="697"/>
    </location>
</feature>
<feature type="region of interest" description="Disordered" evidence="1">
    <location>
        <begin position="18"/>
        <end position="42"/>
    </location>
</feature>
<accession>A0A6V8QHC3</accession>
<dbReference type="PANTHER" id="PTHR23242:SF9">
    <property type="entry name" value="TRANSCRIPTION FACTOR HOXA13"/>
    <property type="match status" value="1"/>
</dbReference>
<feature type="region of interest" description="Disordered" evidence="1">
    <location>
        <begin position="600"/>
        <end position="643"/>
    </location>
</feature>
<dbReference type="AlphaFoldDB" id="A0A6V8QHC3"/>
<evidence type="ECO:0000313" key="4">
    <source>
        <dbReference type="Proteomes" id="UP000517252"/>
    </source>
</evidence>
<evidence type="ECO:0000256" key="1">
    <source>
        <dbReference type="SAM" id="MobiDB-lite"/>
    </source>
</evidence>
<name>A0A6V8QHC3_TRIAP</name>
<evidence type="ECO:0000256" key="2">
    <source>
        <dbReference type="SAM" id="Phobius"/>
    </source>
</evidence>
<keyword evidence="2" id="KW-1133">Transmembrane helix</keyword>
<feature type="compositionally biased region" description="Basic and acidic residues" evidence="1">
    <location>
        <begin position="738"/>
        <end position="752"/>
    </location>
</feature>
<feature type="region of interest" description="Disordered" evidence="1">
    <location>
        <begin position="656"/>
        <end position="792"/>
    </location>
</feature>
<dbReference type="EMBL" id="BLZH01000001">
    <property type="protein sequence ID" value="GFP51894.1"/>
    <property type="molecule type" value="Genomic_DNA"/>
</dbReference>
<gene>
    <name evidence="3" type="ORF">TASIC1_0001004600</name>
</gene>
<evidence type="ECO:0008006" key="5">
    <source>
        <dbReference type="Google" id="ProtNLM"/>
    </source>
</evidence>
<sequence length="1223" mass="132598">MYDFDRAYFSLMAESSGLKPGNGSSHVNGKMNGQTAGNKRPAPRPRGFLGWLFGSIARLATWAVILTLLFRCPSTLEECGEDSPYICKPYFQAKEAIAPYSLPCYEQYVEPYVDFARPYYNTVDSYILTPARVYAVQYGAPWVEKGQEQVWAQWEKHGRPQVEQLRDLSQRQYEESIAPHLERAGEFIGPYYEVGRDNSLQLYHEFVLPTYELLQPYAQQGYRAASSFTTETALPAAHWTWAKTNAFLNKAVWPQVRMVYVENVEPQLVRIGERLERYKNRARTKVLPEVSSATKRRTTTEPPRSSFSKPAPQATQSQSTTASERAALSSTSSAEQRQSTESSYWMPVQPPPPGENESETRRKAREMVTQDLEMWQNKFATQADEGAVDMEDRIDELANRMITEEIPSSGKPLVEQLQTTVQSETDSLKAKISSIVAESADGSLEDAEEKVIGAIRSAGIAIKQAAQEIRTWREEYDTDLQARVLRAADVHFQILDETRNLALQQLGMKWAWTDGVSYKDWAKYHELKEVLADWTEDLKQLIITHPTLLDAQDAAAFVEEDGMTIASTAAKELARLKRVAQWKLIANDATDNFDSEAMEKAAELAQNPPVAEESVESDEQEEGDVDAAGDEKPADSNSSSPVLDTVLDAVVDTTQQEVTEETTDEATPLESEPAANGASLDEQPSDVESSEASDATEEASSNLFEHVMEFTDTPAEDQEPLTHQTEELPVVVDEDIKEPETEPKTPHVIVDRVEDEEPSPIVLDEPLLTSNNAASDTEPAAEPVAESSTEEVLVTEPEILEEDETSWQQEKASLDDDTASVKATFLGAAAQVVSGRQHPILDLDEDDETDDDAFLSSATKAAEAAYSSAISLASGQYSSAVSIISAQIHGTPTPAVQNQLLSSVSGAYDQAIAAASSKLQQVVDAASAGVYGTPTTTQAAPTLVDWSKVEAIAAERLNEGKLWAELRYQSALIALGLATATPTPTGAFDKYYEQAKYNYYAGIGVAHDRYNNFISAASSAWSSVTATPTPTPKAFADSALSMASAAGKAAESAYSKATENVASAVDAVDESINSLHDAAAGQIYNAGVAIGETWGTIVSQLSIEVYGQPTPAAIGWYDSLVSDAHAVVASATSAVAKATQTASAGAANEYESVSELVSELIVGREAPFTESVLSRLRAAYATATENMASLASEASAAAGSVGEKVGSIASKATDAAKHGKDEL</sequence>
<comment type="caution">
    <text evidence="3">The sequence shown here is derived from an EMBL/GenBank/DDBJ whole genome shotgun (WGS) entry which is preliminary data.</text>
</comment>
<feature type="transmembrane region" description="Helical" evidence="2">
    <location>
        <begin position="48"/>
        <end position="70"/>
    </location>
</feature>
<keyword evidence="2" id="KW-0472">Membrane</keyword>
<protein>
    <recommendedName>
        <fullName evidence="5">Transcription factor hoxa13</fullName>
    </recommendedName>
</protein>
<keyword evidence="2" id="KW-0812">Transmembrane</keyword>
<dbReference type="PANTHER" id="PTHR23242">
    <property type="entry name" value="TRANSCRIPTION FACTOR HOXA13"/>
    <property type="match status" value="1"/>
</dbReference>
<dbReference type="Proteomes" id="UP000517252">
    <property type="component" value="Unassembled WGS sequence"/>
</dbReference>
<organism evidence="3 4">
    <name type="scientific">Trichoderma asperellum</name>
    <name type="common">Filamentous fungus</name>
    <dbReference type="NCBI Taxonomy" id="101201"/>
    <lineage>
        <taxon>Eukaryota</taxon>
        <taxon>Fungi</taxon>
        <taxon>Dikarya</taxon>
        <taxon>Ascomycota</taxon>
        <taxon>Pezizomycotina</taxon>
        <taxon>Sordariomycetes</taxon>
        <taxon>Hypocreomycetidae</taxon>
        <taxon>Hypocreales</taxon>
        <taxon>Hypocreaceae</taxon>
        <taxon>Trichoderma</taxon>
    </lineage>
</organism>
<evidence type="ECO:0000313" key="3">
    <source>
        <dbReference type="EMBL" id="GFP51894.1"/>
    </source>
</evidence>
<feature type="region of interest" description="Disordered" evidence="1">
    <location>
        <begin position="286"/>
        <end position="363"/>
    </location>
</feature>
<feature type="compositionally biased region" description="Polar residues" evidence="1">
    <location>
        <begin position="300"/>
        <end position="343"/>
    </location>
</feature>
<feature type="compositionally biased region" description="Acidic residues" evidence="1">
    <location>
        <begin position="613"/>
        <end position="628"/>
    </location>
</feature>
<feature type="compositionally biased region" description="Polar residues" evidence="1">
    <location>
        <begin position="22"/>
        <end position="37"/>
    </location>
</feature>